<name>A0A9D2KM75_9FIRM</name>
<proteinExistence type="inferred from homology"/>
<evidence type="ECO:0000256" key="1">
    <source>
        <dbReference type="ARBA" id="ARBA00010646"/>
    </source>
</evidence>
<dbReference type="EMBL" id="DWZA01000051">
    <property type="protein sequence ID" value="HJA71062.1"/>
    <property type="molecule type" value="Genomic_DNA"/>
</dbReference>
<dbReference type="PROSITE" id="PS51904">
    <property type="entry name" value="GLYCOSYL_HYDROL_F25_2"/>
    <property type="match status" value="1"/>
</dbReference>
<keyword evidence="2 4" id="KW-0378">Hydrolase</keyword>
<comment type="similarity">
    <text evidence="1">Belongs to the glycosyl hydrolase 25 family.</text>
</comment>
<dbReference type="SMART" id="SM00641">
    <property type="entry name" value="Glyco_25"/>
    <property type="match status" value="1"/>
</dbReference>
<protein>
    <submittedName>
        <fullName evidence="4">Glycoside hydrolase family 25 protein</fullName>
    </submittedName>
</protein>
<dbReference type="GO" id="GO:0009253">
    <property type="term" value="P:peptidoglycan catabolic process"/>
    <property type="evidence" value="ECO:0007669"/>
    <property type="project" value="InterPro"/>
</dbReference>
<dbReference type="GO" id="GO:0016998">
    <property type="term" value="P:cell wall macromolecule catabolic process"/>
    <property type="evidence" value="ECO:0007669"/>
    <property type="project" value="InterPro"/>
</dbReference>
<dbReference type="Proteomes" id="UP000823900">
    <property type="component" value="Unassembled WGS sequence"/>
</dbReference>
<dbReference type="InterPro" id="IPR002053">
    <property type="entry name" value="Glyco_hydro_25"/>
</dbReference>
<keyword evidence="3" id="KW-0326">Glycosidase</keyword>
<evidence type="ECO:0000313" key="5">
    <source>
        <dbReference type="Proteomes" id="UP000823900"/>
    </source>
</evidence>
<dbReference type="Gene3D" id="3.20.20.80">
    <property type="entry name" value="Glycosidases"/>
    <property type="match status" value="1"/>
</dbReference>
<evidence type="ECO:0000313" key="4">
    <source>
        <dbReference type="EMBL" id="HJA71062.1"/>
    </source>
</evidence>
<dbReference type="InterPro" id="IPR017853">
    <property type="entry name" value="GH"/>
</dbReference>
<dbReference type="PANTHER" id="PTHR34135">
    <property type="entry name" value="LYSOZYME"/>
    <property type="match status" value="1"/>
</dbReference>
<dbReference type="CDD" id="cd06413">
    <property type="entry name" value="GH25_muramidase_1"/>
    <property type="match status" value="1"/>
</dbReference>
<evidence type="ECO:0000256" key="2">
    <source>
        <dbReference type="ARBA" id="ARBA00022801"/>
    </source>
</evidence>
<reference evidence="4" key="1">
    <citation type="journal article" date="2021" name="PeerJ">
        <title>Extensive microbial diversity within the chicken gut microbiome revealed by metagenomics and culture.</title>
        <authorList>
            <person name="Gilroy R."/>
            <person name="Ravi A."/>
            <person name="Getino M."/>
            <person name="Pursley I."/>
            <person name="Horton D.L."/>
            <person name="Alikhan N.F."/>
            <person name="Baker D."/>
            <person name="Gharbi K."/>
            <person name="Hall N."/>
            <person name="Watson M."/>
            <person name="Adriaenssens E.M."/>
            <person name="Foster-Nyarko E."/>
            <person name="Jarju S."/>
            <person name="Secka A."/>
            <person name="Antonio M."/>
            <person name="Oren A."/>
            <person name="Chaudhuri R.R."/>
            <person name="La Ragione R."/>
            <person name="Hildebrand F."/>
            <person name="Pallen M.J."/>
        </authorList>
    </citation>
    <scope>NUCLEOTIDE SEQUENCE</scope>
    <source>
        <strain evidence="4">CHK178-16964</strain>
    </source>
</reference>
<dbReference type="AlphaFoldDB" id="A0A9D2KM75"/>
<dbReference type="Pfam" id="PF01183">
    <property type="entry name" value="Glyco_hydro_25"/>
    <property type="match status" value="1"/>
</dbReference>
<sequence>MSQSLKEKSGKRKNKSLRFIGGLAVILLAAAALGASLVLSKTVRINPYFAEKYQVQGIDVSHYQGDICWEKIREQDIDFAFIKATEGSGHLDERFQENWEESAMAGIPAGAYHFFSFDSPGKNQAEWYITNVGSLEGRLIPAVDVEFYGNKEADPPQKAEVVRELKAFLDRLEDEYQARPVIYTTYKVYELYILGEFEEYPLWIRNVYYPPDVDMKGKWDFWQYTDRAVMDGYQGEEKYIDKNVFCGDEEEMKKGFCSAVSTYRLQGPFSVPNYKF</sequence>
<reference evidence="4" key="2">
    <citation type="submission" date="2021-04" db="EMBL/GenBank/DDBJ databases">
        <authorList>
            <person name="Gilroy R."/>
        </authorList>
    </citation>
    <scope>NUCLEOTIDE SEQUENCE</scope>
    <source>
        <strain evidence="4">CHK178-16964</strain>
    </source>
</reference>
<dbReference type="SUPFAM" id="SSF51445">
    <property type="entry name" value="(Trans)glycosidases"/>
    <property type="match status" value="1"/>
</dbReference>
<comment type="caution">
    <text evidence="4">The sequence shown here is derived from an EMBL/GenBank/DDBJ whole genome shotgun (WGS) entry which is preliminary data.</text>
</comment>
<dbReference type="InterPro" id="IPR018077">
    <property type="entry name" value="Glyco_hydro_fam25_subgr"/>
</dbReference>
<dbReference type="GO" id="GO:0016052">
    <property type="term" value="P:carbohydrate catabolic process"/>
    <property type="evidence" value="ECO:0007669"/>
    <property type="project" value="TreeGrafter"/>
</dbReference>
<dbReference type="PANTHER" id="PTHR34135:SF2">
    <property type="entry name" value="LYSOZYME"/>
    <property type="match status" value="1"/>
</dbReference>
<dbReference type="GO" id="GO:0003796">
    <property type="term" value="F:lysozyme activity"/>
    <property type="evidence" value="ECO:0007669"/>
    <property type="project" value="InterPro"/>
</dbReference>
<accession>A0A9D2KM75</accession>
<gene>
    <name evidence="4" type="ORF">IAA07_05695</name>
</gene>
<evidence type="ECO:0000256" key="3">
    <source>
        <dbReference type="ARBA" id="ARBA00023295"/>
    </source>
</evidence>
<organism evidence="4 5">
    <name type="scientific">Candidatus Lachnoclostridium stercoravium</name>
    <dbReference type="NCBI Taxonomy" id="2838633"/>
    <lineage>
        <taxon>Bacteria</taxon>
        <taxon>Bacillati</taxon>
        <taxon>Bacillota</taxon>
        <taxon>Clostridia</taxon>
        <taxon>Lachnospirales</taxon>
        <taxon>Lachnospiraceae</taxon>
    </lineage>
</organism>